<evidence type="ECO:0000256" key="1">
    <source>
        <dbReference type="ARBA" id="ARBA00001947"/>
    </source>
</evidence>
<evidence type="ECO:0000259" key="6">
    <source>
        <dbReference type="PROSITE" id="PS52035"/>
    </source>
</evidence>
<feature type="domain" description="Peptidase M14" evidence="6">
    <location>
        <begin position="12"/>
        <end position="298"/>
    </location>
</feature>
<organism evidence="7">
    <name type="scientific">Emiliania huxleyi</name>
    <name type="common">Coccolithophore</name>
    <name type="synonym">Pontosphaera huxleyi</name>
    <dbReference type="NCBI Taxonomy" id="2903"/>
    <lineage>
        <taxon>Eukaryota</taxon>
        <taxon>Haptista</taxon>
        <taxon>Haptophyta</taxon>
        <taxon>Prymnesiophyceae</taxon>
        <taxon>Isochrysidales</taxon>
        <taxon>Noelaerhabdaceae</taxon>
        <taxon>Emiliania</taxon>
    </lineage>
</organism>
<dbReference type="InterPro" id="IPR057246">
    <property type="entry name" value="CARBOXYPEPT_ZN_1"/>
</dbReference>
<keyword evidence="4" id="KW-0862">Zinc</keyword>
<dbReference type="Gene3D" id="3.40.630.10">
    <property type="entry name" value="Zn peptidases"/>
    <property type="match status" value="1"/>
</dbReference>
<sequence length="528" mass="56788">MDGPPSHGRAFAYYTYGAASSLLQSLARDYPQLASLTTAQEAYGLRSAGTCTDSAGHQGPCLNHIIQISNRSANAAVLSARPQIYISGALHGDEQVGIVTALELCRWLLTRYATDDWVRRLVDTRMVLISPMTNAVGSATRRRDELGIDPNRDFPFDQSAGSCMQTVTARTVNEIYRAHLLQLVVTFHGGMQAIGYNWGAYPYWRGVPSRSPDDAAMRDVAAVMSRYAGSGRVNRAPYRYSTMNEIVYPVHGGMEDWGYAASWDTSHVTPCAPKANGGYAAEKTHYGRDAIRAVTILVETSDQKMPPASTLGGEEGVYGAGGPADGHVPRNMRLALASIDLLQPHIELAPSLPARPGEGCLRLEWQVWGAIKVDDTVALWRATPTSAWEEVPFVAAPPSRRKLASAVGLSHFSLADGRVLGGDGVWATGHSPFSPPTIAGCARTPPHVGSAQLAVSVRADSSWAASPSGQFAPKLPPQTHFARARSEYKAKHGGFEVVGRSRWLSAPIALNCSAAFGCCALQNRRCSR</sequence>
<dbReference type="Pfam" id="PF00246">
    <property type="entry name" value="Peptidase_M14"/>
    <property type="match status" value="1"/>
</dbReference>
<dbReference type="GO" id="GO:0008270">
    <property type="term" value="F:zinc ion binding"/>
    <property type="evidence" value="ECO:0007669"/>
    <property type="project" value="InterPro"/>
</dbReference>
<reference evidence="7" key="1">
    <citation type="submission" date="2021-01" db="EMBL/GenBank/DDBJ databases">
        <authorList>
            <person name="Corre E."/>
            <person name="Pelletier E."/>
            <person name="Niang G."/>
            <person name="Scheremetjew M."/>
            <person name="Finn R."/>
            <person name="Kale V."/>
            <person name="Holt S."/>
            <person name="Cochrane G."/>
            <person name="Meng A."/>
            <person name="Brown T."/>
            <person name="Cohen L."/>
        </authorList>
    </citation>
    <scope>NUCLEOTIDE SEQUENCE</scope>
    <source>
        <strain evidence="7">379</strain>
    </source>
</reference>
<name>A0A6U9D9Q8_EMIHU</name>
<dbReference type="AlphaFoldDB" id="A0A6U9D9Q8"/>
<dbReference type="PROSITE" id="PS00132">
    <property type="entry name" value="CARBOXYPEPT_ZN_1"/>
    <property type="match status" value="1"/>
</dbReference>
<dbReference type="GO" id="GO:0006508">
    <property type="term" value="P:proteolysis"/>
    <property type="evidence" value="ECO:0007669"/>
    <property type="project" value="InterPro"/>
</dbReference>
<keyword evidence="3" id="KW-0479">Metal-binding</keyword>
<evidence type="ECO:0000256" key="5">
    <source>
        <dbReference type="PROSITE-ProRule" id="PRU01379"/>
    </source>
</evidence>
<dbReference type="PROSITE" id="PS52035">
    <property type="entry name" value="PEPTIDASE_M14"/>
    <property type="match status" value="1"/>
</dbReference>
<comment type="caution">
    <text evidence="5">Lacks conserved residue(s) required for the propagation of feature annotation.</text>
</comment>
<evidence type="ECO:0000256" key="4">
    <source>
        <dbReference type="ARBA" id="ARBA00022833"/>
    </source>
</evidence>
<dbReference type="PANTHER" id="PTHR11705:SF138">
    <property type="entry name" value="PEPTIDASE M14 CARBOXYPEPTIDASE A DOMAIN-CONTAINING PROTEIN"/>
    <property type="match status" value="1"/>
</dbReference>
<accession>A0A6U9D9Q8</accession>
<comment type="cofactor">
    <cofactor evidence="1">
        <name>Zn(2+)</name>
        <dbReference type="ChEBI" id="CHEBI:29105"/>
    </cofactor>
</comment>
<protein>
    <recommendedName>
        <fullName evidence="6">Peptidase M14 domain-containing protein</fullName>
    </recommendedName>
</protein>
<dbReference type="GO" id="GO:0005615">
    <property type="term" value="C:extracellular space"/>
    <property type="evidence" value="ECO:0007669"/>
    <property type="project" value="TreeGrafter"/>
</dbReference>
<dbReference type="SMART" id="SM00631">
    <property type="entry name" value="Zn_pept"/>
    <property type="match status" value="1"/>
</dbReference>
<proteinExistence type="inferred from homology"/>
<dbReference type="GO" id="GO:0004181">
    <property type="term" value="F:metallocarboxypeptidase activity"/>
    <property type="evidence" value="ECO:0007669"/>
    <property type="project" value="InterPro"/>
</dbReference>
<comment type="similarity">
    <text evidence="2 5">Belongs to the peptidase M14 family.</text>
</comment>
<dbReference type="EMBL" id="HBIR01062139">
    <property type="protein sequence ID" value="CAE0601521.1"/>
    <property type="molecule type" value="Transcribed_RNA"/>
</dbReference>
<gene>
    <name evidence="7" type="ORF">EHUX00137_LOCUS48207</name>
</gene>
<evidence type="ECO:0000256" key="3">
    <source>
        <dbReference type="ARBA" id="ARBA00022723"/>
    </source>
</evidence>
<evidence type="ECO:0000313" key="7">
    <source>
        <dbReference type="EMBL" id="CAE0601521.1"/>
    </source>
</evidence>
<dbReference type="PANTHER" id="PTHR11705">
    <property type="entry name" value="PROTEASE FAMILY M14 CARBOXYPEPTIDASE A,B"/>
    <property type="match status" value="1"/>
</dbReference>
<evidence type="ECO:0000256" key="2">
    <source>
        <dbReference type="ARBA" id="ARBA00005988"/>
    </source>
</evidence>
<dbReference type="SUPFAM" id="SSF53187">
    <property type="entry name" value="Zn-dependent exopeptidases"/>
    <property type="match status" value="1"/>
</dbReference>
<dbReference type="InterPro" id="IPR000834">
    <property type="entry name" value="Peptidase_M14"/>
</dbReference>